<dbReference type="InterPro" id="IPR020783">
    <property type="entry name" value="Ribosomal_uL11_C"/>
</dbReference>
<organism evidence="10 11">
    <name type="scientific">Habropoda laboriosa</name>
    <dbReference type="NCBI Taxonomy" id="597456"/>
    <lineage>
        <taxon>Eukaryota</taxon>
        <taxon>Metazoa</taxon>
        <taxon>Ecdysozoa</taxon>
        <taxon>Arthropoda</taxon>
        <taxon>Hexapoda</taxon>
        <taxon>Insecta</taxon>
        <taxon>Pterygota</taxon>
        <taxon>Neoptera</taxon>
        <taxon>Endopterygota</taxon>
        <taxon>Hymenoptera</taxon>
        <taxon>Apocrita</taxon>
        <taxon>Aculeata</taxon>
        <taxon>Apoidea</taxon>
        <taxon>Anthophila</taxon>
        <taxon>Apidae</taxon>
        <taxon>Habropoda</taxon>
    </lineage>
</organism>
<dbReference type="STRING" id="597456.A0A0L7R738"/>
<dbReference type="SMART" id="SM00649">
    <property type="entry name" value="RL11"/>
    <property type="match status" value="1"/>
</dbReference>
<dbReference type="InterPro" id="IPR036769">
    <property type="entry name" value="Ribosomal_uL11_C_sf"/>
</dbReference>
<dbReference type="GO" id="GO:0070180">
    <property type="term" value="F:large ribosomal subunit rRNA binding"/>
    <property type="evidence" value="ECO:0007669"/>
    <property type="project" value="TreeGrafter"/>
</dbReference>
<sequence length="195" mass="21536">MSKALKRGYVAKKVLQKVDHSSPLRVNIPAGMATAKPPLGAQLGQRSINVANFCKEFNERTANIKTGIPLPCRVKVKPDGTYELVIHQPPATFFLKQAAGISKGKIPNEELAGKITFKHLYEIAVIKSQDPPLELLTLKDVCQMLVGIARTCGIVIVNTIDPVEYAEFMKQREENLQIFLAELQESKISKVLRGS</sequence>
<dbReference type="EMBL" id="KQ414643">
    <property type="protein sequence ID" value="KOC66649.1"/>
    <property type="molecule type" value="Genomic_DNA"/>
</dbReference>
<evidence type="ECO:0000259" key="9">
    <source>
        <dbReference type="Pfam" id="PF03946"/>
    </source>
</evidence>
<evidence type="ECO:0000256" key="3">
    <source>
        <dbReference type="ARBA" id="ARBA00023274"/>
    </source>
</evidence>
<dbReference type="InterPro" id="IPR000911">
    <property type="entry name" value="Ribosomal_uL11"/>
</dbReference>
<dbReference type="Pfam" id="PF03946">
    <property type="entry name" value="Ribosomal_L11_N"/>
    <property type="match status" value="1"/>
</dbReference>
<evidence type="ECO:0000256" key="4">
    <source>
        <dbReference type="ARBA" id="ARBA00038782"/>
    </source>
</evidence>
<evidence type="ECO:0000313" key="10">
    <source>
        <dbReference type="EMBL" id="KOC66649.1"/>
    </source>
</evidence>
<dbReference type="HAMAP" id="MF_00736">
    <property type="entry name" value="Ribosomal_uL11"/>
    <property type="match status" value="1"/>
</dbReference>
<keyword evidence="11" id="KW-1185">Reference proteome</keyword>
<keyword evidence="3 7" id="KW-0687">Ribonucleoprotein</keyword>
<evidence type="ECO:0000256" key="6">
    <source>
        <dbReference type="ARBA" id="ARBA00041455"/>
    </source>
</evidence>
<dbReference type="OrthoDB" id="1091498at2759"/>
<dbReference type="InterPro" id="IPR020784">
    <property type="entry name" value="Ribosomal_uL11_N"/>
</dbReference>
<dbReference type="CDD" id="cd00349">
    <property type="entry name" value="Ribosomal_L11"/>
    <property type="match status" value="1"/>
</dbReference>
<comment type="similarity">
    <text evidence="1 7">Belongs to the universal ribosomal protein uL11 family.</text>
</comment>
<feature type="domain" description="Large ribosomal subunit protein uL11 N-terminal" evidence="9">
    <location>
        <begin position="25"/>
        <end position="82"/>
    </location>
</feature>
<dbReference type="SUPFAM" id="SSF54747">
    <property type="entry name" value="Ribosomal L11/L12e N-terminal domain"/>
    <property type="match status" value="1"/>
</dbReference>
<feature type="domain" description="Large ribosomal subunit protein uL11 C-terminal" evidence="8">
    <location>
        <begin position="88"/>
        <end position="156"/>
    </location>
</feature>
<comment type="subunit">
    <text evidence="4">Component of the mitochondrial ribosome large subunit (39S) which comprises a 16S rRNA and about 50 distinct proteins.</text>
</comment>
<keyword evidence="2 7" id="KW-0689">Ribosomal protein</keyword>
<dbReference type="GO" id="GO:0003735">
    <property type="term" value="F:structural constituent of ribosome"/>
    <property type="evidence" value="ECO:0007669"/>
    <property type="project" value="InterPro"/>
</dbReference>
<dbReference type="Proteomes" id="UP000053825">
    <property type="component" value="Unassembled WGS sequence"/>
</dbReference>
<accession>A0A0L7R738</accession>
<gene>
    <name evidence="10" type="ORF">WH47_00858</name>
</gene>
<evidence type="ECO:0000256" key="2">
    <source>
        <dbReference type="ARBA" id="ARBA00022980"/>
    </source>
</evidence>
<dbReference type="AlphaFoldDB" id="A0A0L7R738"/>
<evidence type="ECO:0000256" key="7">
    <source>
        <dbReference type="RuleBase" id="RU003978"/>
    </source>
</evidence>
<dbReference type="Gene3D" id="1.10.10.250">
    <property type="entry name" value="Ribosomal protein L11, C-terminal domain"/>
    <property type="match status" value="1"/>
</dbReference>
<evidence type="ECO:0000313" key="11">
    <source>
        <dbReference type="Proteomes" id="UP000053825"/>
    </source>
</evidence>
<dbReference type="PANTHER" id="PTHR11661">
    <property type="entry name" value="60S RIBOSOMAL PROTEIN L12"/>
    <property type="match status" value="1"/>
</dbReference>
<protein>
    <recommendedName>
        <fullName evidence="5">Large ribosomal subunit protein uL11m</fullName>
    </recommendedName>
    <alternativeName>
        <fullName evidence="6">39S ribosomal protein L11, mitochondrial</fullName>
    </alternativeName>
</protein>
<proteinExistence type="inferred from homology"/>
<name>A0A0L7R738_9HYME</name>
<dbReference type="FunFam" id="1.10.10.250:FF:000003">
    <property type="entry name" value="Mitochondrial ribosomal protein L11"/>
    <property type="match status" value="1"/>
</dbReference>
<dbReference type="PANTHER" id="PTHR11661:SF1">
    <property type="entry name" value="LARGE RIBOSOMAL SUBUNIT PROTEIN UL11M"/>
    <property type="match status" value="1"/>
</dbReference>
<evidence type="ECO:0000256" key="1">
    <source>
        <dbReference type="ARBA" id="ARBA00010537"/>
    </source>
</evidence>
<dbReference type="Pfam" id="PF00298">
    <property type="entry name" value="Ribosomal_L11"/>
    <property type="match status" value="1"/>
</dbReference>
<evidence type="ECO:0000259" key="8">
    <source>
        <dbReference type="Pfam" id="PF00298"/>
    </source>
</evidence>
<dbReference type="Gene3D" id="3.30.1550.10">
    <property type="entry name" value="Ribosomal protein L11/L12, N-terminal domain"/>
    <property type="match status" value="1"/>
</dbReference>
<dbReference type="SUPFAM" id="SSF46906">
    <property type="entry name" value="Ribosomal protein L11, C-terminal domain"/>
    <property type="match status" value="1"/>
</dbReference>
<evidence type="ECO:0000256" key="5">
    <source>
        <dbReference type="ARBA" id="ARBA00040104"/>
    </source>
</evidence>
<dbReference type="GO" id="GO:0006412">
    <property type="term" value="P:translation"/>
    <property type="evidence" value="ECO:0007669"/>
    <property type="project" value="InterPro"/>
</dbReference>
<reference evidence="10 11" key="1">
    <citation type="submission" date="2015-07" db="EMBL/GenBank/DDBJ databases">
        <title>The genome of Habropoda laboriosa.</title>
        <authorList>
            <person name="Pan H."/>
            <person name="Kapheim K."/>
        </authorList>
    </citation>
    <scope>NUCLEOTIDE SEQUENCE [LARGE SCALE GENOMIC DNA]</scope>
    <source>
        <strain evidence="10">0110345459</strain>
    </source>
</reference>
<dbReference type="GO" id="GO:0005762">
    <property type="term" value="C:mitochondrial large ribosomal subunit"/>
    <property type="evidence" value="ECO:0007669"/>
    <property type="project" value="TreeGrafter"/>
</dbReference>
<dbReference type="InterPro" id="IPR036796">
    <property type="entry name" value="Ribosomal_uL11_N_sf"/>
</dbReference>